<dbReference type="Pfam" id="PF02423">
    <property type="entry name" value="OCD_Mu_crystall"/>
    <property type="match status" value="1"/>
</dbReference>
<sequence>MRFLDETTTAALITEEMAYSAARAALVAATSGTSFPSVHGHGSDPANRFTVKSGASAELAGVKVGSFWPGNDALGLARHSSTILLFDQSVGRIEAVVEAARVNALRTAAADAVAADALARPDATTLGVFGTGNQALHECLALARIRPLSTVRVVGRSAERTEVFVDRLAAHGIDAEPASAQQACGSDIVVTATTAREPLFDADWVRPGTHLASMGSDSPGKQEMPVEIAHRARLFCDLPAQSRAIGEFQHVSGDIEAGRLTLTAIGDVLTGQASGRRSEDDITVFDSSGIALQDLYIAAALLAAHGS</sequence>
<dbReference type="OrthoDB" id="3812704at2"/>
<accession>A0A1Q9LMY2</accession>
<keyword evidence="2" id="KW-1185">Reference proteome</keyword>
<dbReference type="InterPro" id="IPR003462">
    <property type="entry name" value="ODC_Mu_crystall"/>
</dbReference>
<dbReference type="Gene3D" id="3.40.50.720">
    <property type="entry name" value="NAD(P)-binding Rossmann-like Domain"/>
    <property type="match status" value="1"/>
</dbReference>
<proteinExistence type="predicted"/>
<organism evidence="1 2">
    <name type="scientific">Actinokineospora bangkokensis</name>
    <dbReference type="NCBI Taxonomy" id="1193682"/>
    <lineage>
        <taxon>Bacteria</taxon>
        <taxon>Bacillati</taxon>
        <taxon>Actinomycetota</taxon>
        <taxon>Actinomycetes</taxon>
        <taxon>Pseudonocardiales</taxon>
        <taxon>Pseudonocardiaceae</taxon>
        <taxon>Actinokineospora</taxon>
    </lineage>
</organism>
<name>A0A1Q9LMY2_9PSEU</name>
<dbReference type="PANTHER" id="PTHR13812">
    <property type="entry name" value="KETIMINE REDUCTASE MU-CRYSTALLIN"/>
    <property type="match status" value="1"/>
</dbReference>
<dbReference type="STRING" id="1193682.BJP25_18025"/>
<comment type="caution">
    <text evidence="1">The sequence shown here is derived from an EMBL/GenBank/DDBJ whole genome shotgun (WGS) entry which is preliminary data.</text>
</comment>
<dbReference type="AlphaFoldDB" id="A0A1Q9LMY2"/>
<reference evidence="1 2" key="1">
    <citation type="submission" date="2016-10" db="EMBL/GenBank/DDBJ databases">
        <title>The Draft Genome Sequence of Actinokineospora bangkokensis 44EHWT reveals the biosynthetic pathway of antifungal compounds Thailandins with unusual extender unit butylmalonyl-CoA.</title>
        <authorList>
            <person name="Greule A."/>
            <person name="Intra B."/>
            <person name="Flemming S."/>
            <person name="Rommel M.G."/>
            <person name="Panbangred W."/>
            <person name="Bechthold A."/>
        </authorList>
    </citation>
    <scope>NUCLEOTIDE SEQUENCE [LARGE SCALE GENOMIC DNA]</scope>
    <source>
        <strain evidence="1 2">44EHW</strain>
    </source>
</reference>
<evidence type="ECO:0000313" key="2">
    <source>
        <dbReference type="Proteomes" id="UP000186040"/>
    </source>
</evidence>
<evidence type="ECO:0000313" key="1">
    <source>
        <dbReference type="EMBL" id="OLR93407.1"/>
    </source>
</evidence>
<dbReference type="InterPro" id="IPR036291">
    <property type="entry name" value="NAD(P)-bd_dom_sf"/>
</dbReference>
<dbReference type="EMBL" id="MKQR01000011">
    <property type="protein sequence ID" value="OLR93407.1"/>
    <property type="molecule type" value="Genomic_DNA"/>
</dbReference>
<dbReference type="SUPFAM" id="SSF51735">
    <property type="entry name" value="NAD(P)-binding Rossmann-fold domains"/>
    <property type="match status" value="1"/>
</dbReference>
<dbReference type="Gene3D" id="3.30.1780.10">
    <property type="entry name" value="ornithine cyclodeaminase, domain 1"/>
    <property type="match status" value="1"/>
</dbReference>
<dbReference type="Proteomes" id="UP000186040">
    <property type="component" value="Unassembled WGS sequence"/>
</dbReference>
<protein>
    <submittedName>
        <fullName evidence="1">Ornithine cyclodeaminase family protein</fullName>
    </submittedName>
</protein>
<dbReference type="PANTHER" id="PTHR13812:SF19">
    <property type="entry name" value="KETIMINE REDUCTASE MU-CRYSTALLIN"/>
    <property type="match status" value="1"/>
</dbReference>
<dbReference type="InterPro" id="IPR023401">
    <property type="entry name" value="ODC_N"/>
</dbReference>
<dbReference type="RefSeq" id="WP_075975108.1">
    <property type="nucleotide sequence ID" value="NZ_MKQR01000011.1"/>
</dbReference>
<gene>
    <name evidence="1" type="ORF">BJP25_18025</name>
</gene>
<dbReference type="PIRSF" id="PIRSF001439">
    <property type="entry name" value="CryM"/>
    <property type="match status" value="1"/>
</dbReference>
<dbReference type="GO" id="GO:0005737">
    <property type="term" value="C:cytoplasm"/>
    <property type="evidence" value="ECO:0007669"/>
    <property type="project" value="TreeGrafter"/>
</dbReference>